<reference evidence="9 10" key="1">
    <citation type="submission" date="2021-11" db="EMBL/GenBank/DDBJ databases">
        <authorList>
            <person name="Liang Q."/>
            <person name="Mou H."/>
            <person name="Liu Z."/>
        </authorList>
    </citation>
    <scope>NUCLEOTIDE SEQUENCE [LARGE SCALE GENOMIC DNA]</scope>
    <source>
        <strain evidence="9 10">CHU3</strain>
    </source>
</reference>
<keyword evidence="3 6" id="KW-0812">Transmembrane</keyword>
<feature type="transmembrane region" description="Helical" evidence="6">
    <location>
        <begin position="768"/>
        <end position="787"/>
    </location>
</feature>
<feature type="transmembrane region" description="Helical" evidence="6">
    <location>
        <begin position="21"/>
        <end position="42"/>
    </location>
</feature>
<comment type="caution">
    <text evidence="9">The sequence shown here is derived from an EMBL/GenBank/DDBJ whole genome shotgun (WGS) entry which is preliminary data.</text>
</comment>
<feature type="domain" description="ABC3 transporter permease C-terminal" evidence="7">
    <location>
        <begin position="290"/>
        <end position="405"/>
    </location>
</feature>
<dbReference type="Pfam" id="PF02687">
    <property type="entry name" value="FtsX"/>
    <property type="match status" value="2"/>
</dbReference>
<keyword evidence="4 6" id="KW-1133">Transmembrane helix</keyword>
<feature type="domain" description="MacB-like periplasmic core" evidence="8">
    <location>
        <begin position="20"/>
        <end position="235"/>
    </location>
</feature>
<evidence type="ECO:0000259" key="7">
    <source>
        <dbReference type="Pfam" id="PF02687"/>
    </source>
</evidence>
<proteinExistence type="predicted"/>
<dbReference type="RefSeq" id="WP_263572366.1">
    <property type="nucleotide sequence ID" value="NZ_JAJIRN010000007.1"/>
</dbReference>
<gene>
    <name evidence="9" type="ORF">LNV07_17025</name>
</gene>
<feature type="transmembrane region" description="Helical" evidence="6">
    <location>
        <begin position="377"/>
        <end position="402"/>
    </location>
</feature>
<organism evidence="9 10">
    <name type="scientific">Roseateles oligotrophus</name>
    <dbReference type="NCBI Taxonomy" id="1769250"/>
    <lineage>
        <taxon>Bacteria</taxon>
        <taxon>Pseudomonadati</taxon>
        <taxon>Pseudomonadota</taxon>
        <taxon>Betaproteobacteria</taxon>
        <taxon>Burkholderiales</taxon>
        <taxon>Sphaerotilaceae</taxon>
        <taxon>Roseateles</taxon>
    </lineage>
</organism>
<evidence type="ECO:0000256" key="2">
    <source>
        <dbReference type="ARBA" id="ARBA00022475"/>
    </source>
</evidence>
<feature type="transmembrane region" description="Helical" evidence="6">
    <location>
        <begin position="331"/>
        <end position="357"/>
    </location>
</feature>
<feature type="transmembrane region" description="Helical" evidence="6">
    <location>
        <begin position="734"/>
        <end position="753"/>
    </location>
</feature>
<dbReference type="PANTHER" id="PTHR30572">
    <property type="entry name" value="MEMBRANE COMPONENT OF TRANSPORTER-RELATED"/>
    <property type="match status" value="1"/>
</dbReference>
<feature type="transmembrane region" description="Helical" evidence="6">
    <location>
        <begin position="423"/>
        <end position="446"/>
    </location>
</feature>
<accession>A0ABT2YIB4</accession>
<dbReference type="EMBL" id="JAJIRN010000007">
    <property type="protein sequence ID" value="MCV2369786.1"/>
    <property type="molecule type" value="Genomic_DNA"/>
</dbReference>
<evidence type="ECO:0000313" key="9">
    <source>
        <dbReference type="EMBL" id="MCV2369786.1"/>
    </source>
</evidence>
<dbReference type="InterPro" id="IPR025857">
    <property type="entry name" value="MacB_PCD"/>
</dbReference>
<evidence type="ECO:0000256" key="3">
    <source>
        <dbReference type="ARBA" id="ARBA00022692"/>
    </source>
</evidence>
<evidence type="ECO:0000259" key="8">
    <source>
        <dbReference type="Pfam" id="PF12704"/>
    </source>
</evidence>
<keyword evidence="10" id="KW-1185">Reference proteome</keyword>
<dbReference type="InterPro" id="IPR050250">
    <property type="entry name" value="Macrolide_Exporter_MacB"/>
</dbReference>
<dbReference type="Proteomes" id="UP001209701">
    <property type="component" value="Unassembled WGS sequence"/>
</dbReference>
<feature type="domain" description="ABC3 transporter permease C-terminal" evidence="7">
    <location>
        <begin position="687"/>
        <end position="787"/>
    </location>
</feature>
<protein>
    <submittedName>
        <fullName evidence="9">ABC transporter permease</fullName>
    </submittedName>
</protein>
<evidence type="ECO:0000313" key="10">
    <source>
        <dbReference type="Proteomes" id="UP001209701"/>
    </source>
</evidence>
<dbReference type="PANTHER" id="PTHR30572:SF18">
    <property type="entry name" value="ABC-TYPE MACROLIDE FAMILY EXPORT SYSTEM PERMEASE COMPONENT 2"/>
    <property type="match status" value="1"/>
</dbReference>
<dbReference type="Pfam" id="PF12704">
    <property type="entry name" value="MacB_PCD"/>
    <property type="match status" value="2"/>
</dbReference>
<feature type="transmembrane region" description="Helical" evidence="6">
    <location>
        <begin position="682"/>
        <end position="706"/>
    </location>
</feature>
<evidence type="ECO:0000256" key="5">
    <source>
        <dbReference type="ARBA" id="ARBA00023136"/>
    </source>
</evidence>
<comment type="subcellular location">
    <subcellularLocation>
        <location evidence="1">Cell membrane</location>
        <topology evidence="1">Multi-pass membrane protein</topology>
    </subcellularLocation>
</comment>
<evidence type="ECO:0000256" key="6">
    <source>
        <dbReference type="SAM" id="Phobius"/>
    </source>
</evidence>
<dbReference type="InterPro" id="IPR003838">
    <property type="entry name" value="ABC3_permease_C"/>
</dbReference>
<feature type="transmembrane region" description="Helical" evidence="6">
    <location>
        <begin position="282"/>
        <end position="304"/>
    </location>
</feature>
<keyword evidence="5 6" id="KW-0472">Membrane</keyword>
<evidence type="ECO:0000256" key="1">
    <source>
        <dbReference type="ARBA" id="ARBA00004651"/>
    </source>
</evidence>
<sequence length="804" mass="86920">MRLLDLRVAARQLRADPLNTAVLILGLALALASCYLLAVLLGERLSPDPALQEPERIVLIDFHGNMPGRQEDWFLGAPFVFKQALQEAQAPVGLLTRIADDRLTLRQGERQLRAQVTAADASLVELFNLRPLQGNLKDALSRPDSIALTEPLARRLFGSDTALGRVLDVGAHRLTVAAILPQPSSLSLLRAEAFVSFDSPAAGIDDETRSAWFQINGQVFGRLAHGASAAQLGALAQSLLDRSPVMQQLPADWTAGGRKAAFMRALPVTQMPFEGSAGRQRLTVLLALAAVAALLLGLALLNTVNLSSVRTLQRQREIAVRKALGIGPARLLLQFAVEAQLSIALAAGVGLLLAWLLLPWVADALQVPLPDSLLQPLPLAGLGLACALLAMLVCLYPAWLAWRMQAAPALQGRQTSEGEGGRWLRRVLTTLQFGIALLATSLALLLGAQNRHVLARDLGFQPAGVLTLRMPAGATAQQAEDLHQALRQRPEVEALGWSESVPGNVFMDRNAKFTHHEREIELRISNVDADFFGLYKIPVLEGQIDGVSQGGLVLDEPATRALGWARPELALGQTLNFVMTGLNQTQTSWRVVAVVPKQMLESTRQAARPHAFLLQTSAQALSGGRGFWVLNLRLRPGSQTLGAEQWLEPLWKRFFAGEPFAVEPAEQTLLAAYQTDLRIAQLVSACGLLTLALAGFGVYALAAYLVRRHAKEMVMRKLHGASGLQAMRSLLREFATLLACAALLALPLAWWLGEQYLAQFADRARSGAWPLAIAFGGLLLVTALASLRHGLAALAMRPILALRD</sequence>
<keyword evidence="2" id="KW-1003">Cell membrane</keyword>
<feature type="domain" description="MacB-like periplasmic core" evidence="8">
    <location>
        <begin position="433"/>
        <end position="647"/>
    </location>
</feature>
<dbReference type="PROSITE" id="PS51257">
    <property type="entry name" value="PROKAR_LIPOPROTEIN"/>
    <property type="match status" value="1"/>
</dbReference>
<evidence type="ECO:0000256" key="4">
    <source>
        <dbReference type="ARBA" id="ARBA00022989"/>
    </source>
</evidence>
<name>A0ABT2YIB4_9BURK</name>